<evidence type="ECO:0000256" key="5">
    <source>
        <dbReference type="ARBA" id="ARBA00023136"/>
    </source>
</evidence>
<dbReference type="GO" id="GO:0005886">
    <property type="term" value="C:plasma membrane"/>
    <property type="evidence" value="ECO:0007669"/>
    <property type="project" value="UniProtKB-SubCell"/>
</dbReference>
<evidence type="ECO:0000313" key="9">
    <source>
        <dbReference type="Proteomes" id="UP001304300"/>
    </source>
</evidence>
<name>A0AAQ3LA03_9BACT</name>
<feature type="transmembrane region" description="Helical" evidence="6">
    <location>
        <begin position="143"/>
        <end position="160"/>
    </location>
</feature>
<dbReference type="Pfam" id="PF12698">
    <property type="entry name" value="ABC2_membrane_3"/>
    <property type="match status" value="1"/>
</dbReference>
<dbReference type="KEGG" id="puo:RZN69_18795"/>
<keyword evidence="3 6" id="KW-0812">Transmembrane</keyword>
<comment type="subcellular location">
    <subcellularLocation>
        <location evidence="1">Cell membrane</location>
        <topology evidence="1">Multi-pass membrane protein</topology>
    </subcellularLocation>
</comment>
<feature type="transmembrane region" description="Helical" evidence="6">
    <location>
        <begin position="231"/>
        <end position="249"/>
    </location>
</feature>
<dbReference type="PANTHER" id="PTHR30294">
    <property type="entry name" value="MEMBRANE COMPONENT OF ABC TRANSPORTER YHHJ-RELATED"/>
    <property type="match status" value="1"/>
</dbReference>
<evidence type="ECO:0000256" key="6">
    <source>
        <dbReference type="SAM" id="Phobius"/>
    </source>
</evidence>
<evidence type="ECO:0000256" key="4">
    <source>
        <dbReference type="ARBA" id="ARBA00022989"/>
    </source>
</evidence>
<protein>
    <submittedName>
        <fullName evidence="8">ABC transporter permease</fullName>
    </submittedName>
</protein>
<feature type="transmembrane region" description="Helical" evidence="6">
    <location>
        <begin position="98"/>
        <end position="123"/>
    </location>
</feature>
<keyword evidence="4 6" id="KW-1133">Transmembrane helix</keyword>
<feature type="domain" description="ABC-2 type transporter transmembrane" evidence="7">
    <location>
        <begin position="58"/>
        <end position="205"/>
    </location>
</feature>
<keyword evidence="2" id="KW-1003">Cell membrane</keyword>
<dbReference type="EMBL" id="CP136920">
    <property type="protein sequence ID" value="WOO40674.1"/>
    <property type="molecule type" value="Genomic_DNA"/>
</dbReference>
<evidence type="ECO:0000256" key="1">
    <source>
        <dbReference type="ARBA" id="ARBA00004651"/>
    </source>
</evidence>
<dbReference type="PANTHER" id="PTHR30294:SF29">
    <property type="entry name" value="MULTIDRUG ABC TRANSPORTER PERMEASE YBHS-RELATED"/>
    <property type="match status" value="1"/>
</dbReference>
<reference evidence="8 9" key="1">
    <citation type="submission" date="2023-10" db="EMBL/GenBank/DDBJ databases">
        <title>Rubellicoccus peritrichatus gen. nov., sp. nov., isolated from an algae of coral reef tank.</title>
        <authorList>
            <person name="Luo J."/>
        </authorList>
    </citation>
    <scope>NUCLEOTIDE SEQUENCE [LARGE SCALE GENOMIC DNA]</scope>
    <source>
        <strain evidence="8 9">CR14</strain>
    </source>
</reference>
<dbReference type="GO" id="GO:0140359">
    <property type="term" value="F:ABC-type transporter activity"/>
    <property type="evidence" value="ECO:0007669"/>
    <property type="project" value="InterPro"/>
</dbReference>
<proteinExistence type="predicted"/>
<evidence type="ECO:0000256" key="3">
    <source>
        <dbReference type="ARBA" id="ARBA00022692"/>
    </source>
</evidence>
<dbReference type="Proteomes" id="UP001304300">
    <property type="component" value="Chromosome"/>
</dbReference>
<feature type="transmembrane region" description="Helical" evidence="6">
    <location>
        <begin position="55"/>
        <end position="77"/>
    </location>
</feature>
<gene>
    <name evidence="8" type="ORF">RZN69_18795</name>
</gene>
<feature type="transmembrane region" description="Helical" evidence="6">
    <location>
        <begin position="21"/>
        <end position="43"/>
    </location>
</feature>
<dbReference type="InterPro" id="IPR051449">
    <property type="entry name" value="ABC-2_transporter_component"/>
</dbReference>
<evidence type="ECO:0000256" key="2">
    <source>
        <dbReference type="ARBA" id="ARBA00022475"/>
    </source>
</evidence>
<keyword evidence="5 6" id="KW-0472">Membrane</keyword>
<dbReference type="RefSeq" id="WP_317832806.1">
    <property type="nucleotide sequence ID" value="NZ_CP136920.1"/>
</dbReference>
<organism evidence="8 9">
    <name type="scientific">Rubellicoccus peritrichatus</name>
    <dbReference type="NCBI Taxonomy" id="3080537"/>
    <lineage>
        <taxon>Bacteria</taxon>
        <taxon>Pseudomonadati</taxon>
        <taxon>Verrucomicrobiota</taxon>
        <taxon>Opitutia</taxon>
        <taxon>Puniceicoccales</taxon>
        <taxon>Cerasicoccaceae</taxon>
        <taxon>Rubellicoccus</taxon>
    </lineage>
</organism>
<sequence length="253" mass="28885">MRHFFHLLFHEIRMLWISPATYVAGVLFLVLMAFIYVFYIYIASSEIQATLVSEWFFQAFFWPVFFMVPLLTMRSLAEERRLGTLETLMTTPATAFQIVLSKFIAIYLFYIGMWGLTLIFPFIVEYYRPGLVEEGRLLDKASLLGGYLFVALSGTLYIALGMFTSSLTRSQLVAGMLCFSLLFILIVGGQLLMKQPADVQWLAWLGESVQYIQTFKHLEDFSRGVIDTRPLILYTSCAALFVGITTITVESKA</sequence>
<evidence type="ECO:0000313" key="8">
    <source>
        <dbReference type="EMBL" id="WOO40674.1"/>
    </source>
</evidence>
<evidence type="ECO:0000259" key="7">
    <source>
        <dbReference type="Pfam" id="PF12698"/>
    </source>
</evidence>
<keyword evidence="9" id="KW-1185">Reference proteome</keyword>
<dbReference type="InterPro" id="IPR013525">
    <property type="entry name" value="ABC2_TM"/>
</dbReference>
<accession>A0AAQ3LA03</accession>
<feature type="transmembrane region" description="Helical" evidence="6">
    <location>
        <begin position="172"/>
        <end position="193"/>
    </location>
</feature>
<dbReference type="AlphaFoldDB" id="A0AAQ3LA03"/>